<evidence type="ECO:0000256" key="7">
    <source>
        <dbReference type="ARBA" id="ARBA00022777"/>
    </source>
</evidence>
<dbReference type="EC" id="2.7.11.1" evidence="2"/>
<dbReference type="FunFam" id="1.10.510.10:FF:001222">
    <property type="entry name" value="Serine/threonine-protein kinase ppk25"/>
    <property type="match status" value="1"/>
</dbReference>
<feature type="binding site" evidence="11">
    <location>
        <position position="148"/>
    </location>
    <ligand>
        <name>ATP</name>
        <dbReference type="ChEBI" id="CHEBI:30616"/>
    </ligand>
</feature>
<dbReference type="GO" id="GO:0035556">
    <property type="term" value="P:intracellular signal transduction"/>
    <property type="evidence" value="ECO:0007669"/>
    <property type="project" value="TreeGrafter"/>
</dbReference>
<keyword evidence="12" id="KW-0175">Coiled coil</keyword>
<dbReference type="Pfam" id="PF00069">
    <property type="entry name" value="Pkinase"/>
    <property type="match status" value="1"/>
</dbReference>
<protein>
    <recommendedName>
        <fullName evidence="2">non-specific serine/threonine protein kinase</fullName>
        <ecNumber evidence="2">2.7.11.1</ecNumber>
    </recommendedName>
</protein>
<dbReference type="STRING" id="1754190.A0A1Y2DRG4"/>
<evidence type="ECO:0000256" key="1">
    <source>
        <dbReference type="ARBA" id="ARBA00004496"/>
    </source>
</evidence>
<dbReference type="PANTHER" id="PTHR24346:SF30">
    <property type="entry name" value="MATERNAL EMBRYONIC LEUCINE ZIPPER KINASE"/>
    <property type="match status" value="1"/>
</dbReference>
<feature type="coiled-coil region" evidence="12">
    <location>
        <begin position="500"/>
        <end position="527"/>
    </location>
</feature>
<feature type="domain" description="Protein kinase" evidence="13">
    <location>
        <begin position="119"/>
        <end position="374"/>
    </location>
</feature>
<evidence type="ECO:0000256" key="10">
    <source>
        <dbReference type="ARBA" id="ARBA00048679"/>
    </source>
</evidence>
<evidence type="ECO:0000256" key="8">
    <source>
        <dbReference type="ARBA" id="ARBA00022840"/>
    </source>
</evidence>
<dbReference type="Gene3D" id="1.10.510.10">
    <property type="entry name" value="Transferase(Phosphotransferase) domain 1"/>
    <property type="match status" value="1"/>
</dbReference>
<dbReference type="EMBL" id="MCOG01000059">
    <property type="protein sequence ID" value="ORY61827.1"/>
    <property type="molecule type" value="Genomic_DNA"/>
</dbReference>
<proteinExistence type="predicted"/>
<evidence type="ECO:0000256" key="3">
    <source>
        <dbReference type="ARBA" id="ARBA00022490"/>
    </source>
</evidence>
<gene>
    <name evidence="14" type="ORF">LY90DRAFT_668471</name>
</gene>
<keyword evidence="4" id="KW-0723">Serine/threonine-protein kinase</keyword>
<dbReference type="SMART" id="SM00220">
    <property type="entry name" value="S_TKc"/>
    <property type="match status" value="1"/>
</dbReference>
<keyword evidence="6 11" id="KW-0547">Nucleotide-binding</keyword>
<evidence type="ECO:0000256" key="11">
    <source>
        <dbReference type="PROSITE-ProRule" id="PRU10141"/>
    </source>
</evidence>
<evidence type="ECO:0000256" key="9">
    <source>
        <dbReference type="ARBA" id="ARBA00047899"/>
    </source>
</evidence>
<dbReference type="Proteomes" id="UP000193920">
    <property type="component" value="Unassembled WGS sequence"/>
</dbReference>
<keyword evidence="3" id="KW-0963">Cytoplasm</keyword>
<evidence type="ECO:0000259" key="13">
    <source>
        <dbReference type="PROSITE" id="PS50011"/>
    </source>
</evidence>
<dbReference type="PROSITE" id="PS00108">
    <property type="entry name" value="PROTEIN_KINASE_ST"/>
    <property type="match status" value="1"/>
</dbReference>
<evidence type="ECO:0000256" key="12">
    <source>
        <dbReference type="SAM" id="Coils"/>
    </source>
</evidence>
<dbReference type="InterPro" id="IPR000719">
    <property type="entry name" value="Prot_kinase_dom"/>
</dbReference>
<dbReference type="PANTHER" id="PTHR24346">
    <property type="entry name" value="MAP/MICROTUBULE AFFINITY-REGULATING KINASE"/>
    <property type="match status" value="1"/>
</dbReference>
<evidence type="ECO:0000313" key="15">
    <source>
        <dbReference type="Proteomes" id="UP000193920"/>
    </source>
</evidence>
<dbReference type="AlphaFoldDB" id="A0A1Y2DRG4"/>
<dbReference type="InterPro" id="IPR017441">
    <property type="entry name" value="Protein_kinase_ATP_BS"/>
</dbReference>
<keyword evidence="7 14" id="KW-0418">Kinase</keyword>
<evidence type="ECO:0000256" key="6">
    <source>
        <dbReference type="ARBA" id="ARBA00022741"/>
    </source>
</evidence>
<dbReference type="FunFam" id="3.30.200.20:FF:000042">
    <property type="entry name" value="Aurora kinase A"/>
    <property type="match status" value="1"/>
</dbReference>
<name>A0A1Y2DRG4_9FUNG</name>
<dbReference type="InterPro" id="IPR011009">
    <property type="entry name" value="Kinase-like_dom_sf"/>
</dbReference>
<dbReference type="CDD" id="cd14003">
    <property type="entry name" value="STKc_AMPK-like"/>
    <property type="match status" value="1"/>
</dbReference>
<dbReference type="SUPFAM" id="SSF56112">
    <property type="entry name" value="Protein kinase-like (PK-like)"/>
    <property type="match status" value="1"/>
</dbReference>
<keyword evidence="5" id="KW-0808">Transferase</keyword>
<dbReference type="InterPro" id="IPR008271">
    <property type="entry name" value="Ser/Thr_kinase_AS"/>
</dbReference>
<keyword evidence="15" id="KW-1185">Reference proteome</keyword>
<evidence type="ECO:0000313" key="14">
    <source>
        <dbReference type="EMBL" id="ORY61827.1"/>
    </source>
</evidence>
<dbReference type="GO" id="GO:0004674">
    <property type="term" value="F:protein serine/threonine kinase activity"/>
    <property type="evidence" value="ECO:0007669"/>
    <property type="project" value="UniProtKB-KW"/>
</dbReference>
<evidence type="ECO:0000256" key="5">
    <source>
        <dbReference type="ARBA" id="ARBA00022679"/>
    </source>
</evidence>
<evidence type="ECO:0000256" key="4">
    <source>
        <dbReference type="ARBA" id="ARBA00022527"/>
    </source>
</evidence>
<dbReference type="OrthoDB" id="193931at2759"/>
<keyword evidence="8 11" id="KW-0067">ATP-binding</keyword>
<evidence type="ECO:0000256" key="2">
    <source>
        <dbReference type="ARBA" id="ARBA00012513"/>
    </source>
</evidence>
<comment type="catalytic activity">
    <reaction evidence="10">
        <text>L-seryl-[protein] + ATP = O-phospho-L-seryl-[protein] + ADP + H(+)</text>
        <dbReference type="Rhea" id="RHEA:17989"/>
        <dbReference type="Rhea" id="RHEA-COMP:9863"/>
        <dbReference type="Rhea" id="RHEA-COMP:11604"/>
        <dbReference type="ChEBI" id="CHEBI:15378"/>
        <dbReference type="ChEBI" id="CHEBI:29999"/>
        <dbReference type="ChEBI" id="CHEBI:30616"/>
        <dbReference type="ChEBI" id="CHEBI:83421"/>
        <dbReference type="ChEBI" id="CHEBI:456216"/>
        <dbReference type="EC" id="2.7.11.1"/>
    </reaction>
</comment>
<organism evidence="14 15">
    <name type="scientific">Neocallimastix californiae</name>
    <dbReference type="NCBI Taxonomy" id="1754190"/>
    <lineage>
        <taxon>Eukaryota</taxon>
        <taxon>Fungi</taxon>
        <taxon>Fungi incertae sedis</taxon>
        <taxon>Chytridiomycota</taxon>
        <taxon>Chytridiomycota incertae sedis</taxon>
        <taxon>Neocallimastigomycetes</taxon>
        <taxon>Neocallimastigales</taxon>
        <taxon>Neocallimastigaceae</taxon>
        <taxon>Neocallimastix</taxon>
    </lineage>
</organism>
<comment type="subcellular location">
    <subcellularLocation>
        <location evidence="1">Cytoplasm</location>
    </subcellularLocation>
</comment>
<dbReference type="PROSITE" id="PS00107">
    <property type="entry name" value="PROTEIN_KINASE_ATP"/>
    <property type="match status" value="1"/>
</dbReference>
<dbReference type="PROSITE" id="PS50011">
    <property type="entry name" value="PROTEIN_KINASE_DOM"/>
    <property type="match status" value="1"/>
</dbReference>
<dbReference type="GO" id="GO:0005524">
    <property type="term" value="F:ATP binding"/>
    <property type="evidence" value="ECO:0007669"/>
    <property type="project" value="UniProtKB-UniRule"/>
</dbReference>
<sequence length="973" mass="111177">MPNPISNLEVKINNNNLNKKLNLQNEFKIFEHTVETQNFLNSTKEGQSGPQIPTVEEYIKSPVTMTLSSTLQKMSEKNVILDKISANVDSSYNKNDKNDVGPTENSYPNPRSFLLQYGYNIIKKIGEGTFSKVYSAVHILSNRTVAIKSLDKKKIMQNYALTERVFREITLLKSINHKNICQLLQLIDSPQYIHMVLEYESGGELYDEIVKKTRLAPEDCQVYFKQLVSAMEYCHNLGIVHRDLKPENILLDKHKKNVKIIDFGFSNLMKDNSNKLGTFCGSVAYAAPEVLSSRKYDGKKVDIWSLGIILYVMLVGQVPFKSRHVKILYESIVNKEYNIPDYVPNDARDLIEKMLVLEPEKRIEMDDILVHPWITNPIVTRRTSSGLGLMNIFDVKLANENEIIDKIIEICKNNNISENKIKINDENNNNIEQHDFDSEEFRESIINSINMDEPSSIKALYFLLKEEKAESLEKQMTKTWKMNSTLEVTKENDVTVYESIRENDNENEELSKKEKEIQEKENAISQKFIHIRQTGHAHGRRLSSGNPNMIMNSTTSTNANISITNDYGSVNQDTKNIVDSQGSEFIPRTPIDDNTTFMLLNAKYGNISDNDANTQRNYIKPPQLYDDGYSINSAYKAYGGNTLDNDFSNNNNAEINDTTTFSTLSPPVGELNTPLSAPPYQNNTKFVYEIPTNLSINSTKNEAPKNETLLEQIRRVKFNNNQPISAPVERTHYQPYLASFQYGIKKIDGNINEKVEDSMFKVQANTIFPPQLSKIACSSFNEFACAVCNYLESHHIKYTESVNYEGDESDIYYPYTSLDHSNNSIGMEEMDGDPMERSIQNRIVRTLIIDCYLKLDQEENENNNYNSSGNNGNNDMFIPNTLLESDSPTEAMEYLIEELSKQDRLTDGIHFQMTIENISVGHEINQMKENTSSMTTITPRTLYVRTLLDPTGVGPKEEKMFNDFIQDLVLSLK</sequence>
<reference evidence="14 15" key="1">
    <citation type="submission" date="2016-08" db="EMBL/GenBank/DDBJ databases">
        <title>A Parts List for Fungal Cellulosomes Revealed by Comparative Genomics.</title>
        <authorList>
            <consortium name="DOE Joint Genome Institute"/>
            <person name="Haitjema C.H."/>
            <person name="Gilmore S.P."/>
            <person name="Henske J.K."/>
            <person name="Solomon K.V."/>
            <person name="De Groot R."/>
            <person name="Kuo A."/>
            <person name="Mondo S.J."/>
            <person name="Salamov A.A."/>
            <person name="Labutti K."/>
            <person name="Zhao Z."/>
            <person name="Chiniquy J."/>
            <person name="Barry K."/>
            <person name="Brewer H.M."/>
            <person name="Purvine S.O."/>
            <person name="Wright A.T."/>
            <person name="Boxma B."/>
            <person name="Van Alen T."/>
            <person name="Hackstein J.H."/>
            <person name="Baker S.E."/>
            <person name="Grigoriev I.V."/>
            <person name="O'Malley M.A."/>
        </authorList>
    </citation>
    <scope>NUCLEOTIDE SEQUENCE [LARGE SCALE GENOMIC DNA]</scope>
    <source>
        <strain evidence="14 15">G1</strain>
    </source>
</reference>
<dbReference type="GO" id="GO:0005737">
    <property type="term" value="C:cytoplasm"/>
    <property type="evidence" value="ECO:0007669"/>
    <property type="project" value="UniProtKB-SubCell"/>
</dbReference>
<comment type="catalytic activity">
    <reaction evidence="9">
        <text>L-threonyl-[protein] + ATP = O-phospho-L-threonyl-[protein] + ADP + H(+)</text>
        <dbReference type="Rhea" id="RHEA:46608"/>
        <dbReference type="Rhea" id="RHEA-COMP:11060"/>
        <dbReference type="Rhea" id="RHEA-COMP:11605"/>
        <dbReference type="ChEBI" id="CHEBI:15378"/>
        <dbReference type="ChEBI" id="CHEBI:30013"/>
        <dbReference type="ChEBI" id="CHEBI:30616"/>
        <dbReference type="ChEBI" id="CHEBI:61977"/>
        <dbReference type="ChEBI" id="CHEBI:456216"/>
        <dbReference type="EC" id="2.7.11.1"/>
    </reaction>
</comment>
<comment type="caution">
    <text evidence="14">The sequence shown here is derived from an EMBL/GenBank/DDBJ whole genome shotgun (WGS) entry which is preliminary data.</text>
</comment>
<accession>A0A1Y2DRG4</accession>